<name>A0A5C5Z3E2_9BACT</name>
<dbReference type="AlphaFoldDB" id="A0A5C5Z3E2"/>
<keyword evidence="2" id="KW-1185">Reference proteome</keyword>
<reference evidence="1 2" key="1">
    <citation type="submission" date="2019-02" db="EMBL/GenBank/DDBJ databases">
        <title>Deep-cultivation of Planctomycetes and their phenomic and genomic characterization uncovers novel biology.</title>
        <authorList>
            <person name="Wiegand S."/>
            <person name="Jogler M."/>
            <person name="Boedeker C."/>
            <person name="Pinto D."/>
            <person name="Vollmers J."/>
            <person name="Rivas-Marin E."/>
            <person name="Kohn T."/>
            <person name="Peeters S.H."/>
            <person name="Heuer A."/>
            <person name="Rast P."/>
            <person name="Oberbeckmann S."/>
            <person name="Bunk B."/>
            <person name="Jeske O."/>
            <person name="Meyerdierks A."/>
            <person name="Storesund J.E."/>
            <person name="Kallscheuer N."/>
            <person name="Luecker S."/>
            <person name="Lage O.M."/>
            <person name="Pohl T."/>
            <person name="Merkel B.J."/>
            <person name="Hornburger P."/>
            <person name="Mueller R.-W."/>
            <person name="Bruemmer F."/>
            <person name="Labrenz M."/>
            <person name="Spormann A.M."/>
            <person name="Op Den Camp H."/>
            <person name="Overmann J."/>
            <person name="Amann R."/>
            <person name="Jetten M.S.M."/>
            <person name="Mascher T."/>
            <person name="Medema M.H."/>
            <person name="Devos D.P."/>
            <person name="Kaster A.-K."/>
            <person name="Ovreas L."/>
            <person name="Rohde M."/>
            <person name="Galperin M.Y."/>
            <person name="Jogler C."/>
        </authorList>
    </citation>
    <scope>NUCLEOTIDE SEQUENCE [LARGE SCALE GENOMIC DNA]</scope>
    <source>
        <strain evidence="1 2">CA13</strain>
    </source>
</reference>
<protein>
    <submittedName>
        <fullName evidence="1">Uncharacterized protein</fullName>
    </submittedName>
</protein>
<dbReference type="EMBL" id="SJPJ01000001">
    <property type="protein sequence ID" value="TWT81715.1"/>
    <property type="molecule type" value="Genomic_DNA"/>
</dbReference>
<proteinExistence type="predicted"/>
<sequence length="84" mass="9444">MSLGVVDRIGASATHNMVFTLVAAVVGGEFFDGQSQSLRSRYHWCQPANAYDLWQRAFCWYNVWCATFSASVRNGVVKTFRCVT</sequence>
<evidence type="ECO:0000313" key="1">
    <source>
        <dbReference type="EMBL" id="TWT81715.1"/>
    </source>
</evidence>
<comment type="caution">
    <text evidence="1">The sequence shown here is derived from an EMBL/GenBank/DDBJ whole genome shotgun (WGS) entry which is preliminary data.</text>
</comment>
<dbReference type="Proteomes" id="UP000315010">
    <property type="component" value="Unassembled WGS sequence"/>
</dbReference>
<organism evidence="1 2">
    <name type="scientific">Novipirellula herctigrandis</name>
    <dbReference type="NCBI Taxonomy" id="2527986"/>
    <lineage>
        <taxon>Bacteria</taxon>
        <taxon>Pseudomonadati</taxon>
        <taxon>Planctomycetota</taxon>
        <taxon>Planctomycetia</taxon>
        <taxon>Pirellulales</taxon>
        <taxon>Pirellulaceae</taxon>
        <taxon>Novipirellula</taxon>
    </lineage>
</organism>
<evidence type="ECO:0000313" key="2">
    <source>
        <dbReference type="Proteomes" id="UP000315010"/>
    </source>
</evidence>
<gene>
    <name evidence="1" type="ORF">CA13_31680</name>
</gene>
<accession>A0A5C5Z3E2</accession>